<dbReference type="KEGG" id="pai:PAE2020"/>
<dbReference type="eggNOG" id="arCOG02159">
    <property type="taxonomic scope" value="Archaea"/>
</dbReference>
<dbReference type="EnsemblBacteria" id="AAL63887">
    <property type="protein sequence ID" value="AAL63887"/>
    <property type="gene ID" value="PAE2020"/>
</dbReference>
<gene>
    <name evidence="2" type="ordered locus">PAE2020</name>
</gene>
<sequence length="234" mass="24394">MRAKMRVILAWPFYGVLGLFYAGLAVLLMPFFTVSFVEVLKTAGVYTVAAVALGISITVLSLATSPVNIVIYTLTRREYLPVVDYVVVFGIPIPLPKVAMREEKSYIAVNLGGAVIPLAVATFLATKFFSPLLLASILIAALLTHAVSRVVPNVGVVTPALAPPIIAVLSALIAGGGPVATYITAVYGTIIGADVLNIKKVLAYKPPFVSIGGAGVFDGIYLSGVVATALSGLF</sequence>
<feature type="transmembrane region" description="Helical" evidence="1">
    <location>
        <begin position="44"/>
        <end position="67"/>
    </location>
</feature>
<name>Q8ZW17_PYRAE</name>
<evidence type="ECO:0000313" key="3">
    <source>
        <dbReference type="Proteomes" id="UP000002439"/>
    </source>
</evidence>
<feature type="transmembrane region" description="Helical" evidence="1">
    <location>
        <begin position="7"/>
        <end position="32"/>
    </location>
</feature>
<dbReference type="Pfam" id="PF07758">
    <property type="entry name" value="DUF1614"/>
    <property type="match status" value="1"/>
</dbReference>
<evidence type="ECO:0008006" key="4">
    <source>
        <dbReference type="Google" id="ProtNLM"/>
    </source>
</evidence>
<dbReference type="AlphaFoldDB" id="Q8ZW17"/>
<dbReference type="Proteomes" id="UP000002439">
    <property type="component" value="Chromosome"/>
</dbReference>
<accession>Q8ZW17</accession>
<keyword evidence="1" id="KW-1133">Transmembrane helix</keyword>
<organism evidence="2 3">
    <name type="scientific">Pyrobaculum aerophilum (strain ATCC 51768 / DSM 7523 / JCM 9630 / CIP 104966 / NBRC 100827 / IM2)</name>
    <dbReference type="NCBI Taxonomy" id="178306"/>
    <lineage>
        <taxon>Archaea</taxon>
        <taxon>Thermoproteota</taxon>
        <taxon>Thermoprotei</taxon>
        <taxon>Thermoproteales</taxon>
        <taxon>Thermoproteaceae</taxon>
        <taxon>Pyrobaculum</taxon>
    </lineage>
</organism>
<protein>
    <recommendedName>
        <fullName evidence="4">DUF1614 domain-containing protein</fullName>
    </recommendedName>
</protein>
<proteinExistence type="predicted"/>
<evidence type="ECO:0000313" key="2">
    <source>
        <dbReference type="EMBL" id="AAL63887.1"/>
    </source>
</evidence>
<keyword evidence="1" id="KW-0472">Membrane</keyword>
<dbReference type="STRING" id="178306.PAE2020"/>
<reference evidence="2 3" key="1">
    <citation type="journal article" date="2002" name="Proc. Natl. Acad. Sci. U.S.A.">
        <title>Genome sequence of the hyperthermophilic crenarchaeon Pyrobaculum aerophilum.</title>
        <authorList>
            <person name="Fitz-Gibbon S.T."/>
            <person name="Ladner H."/>
            <person name="Kim U.J."/>
            <person name="Stetter K.O."/>
            <person name="Simon M.I."/>
            <person name="Miller J.H."/>
        </authorList>
    </citation>
    <scope>NUCLEOTIDE SEQUENCE [LARGE SCALE GENOMIC DNA]</scope>
    <source>
        <strain evidence="3">ATCC 51768 / DSM 7523 / JCM 9630 / CIP 104966 / NBRC 100827 / IM2</strain>
    </source>
</reference>
<feature type="transmembrane region" description="Helical" evidence="1">
    <location>
        <begin position="164"/>
        <end position="187"/>
    </location>
</feature>
<dbReference type="InterPro" id="IPR011672">
    <property type="entry name" value="DUF1614"/>
</dbReference>
<dbReference type="HOGENOM" id="CLU_082100_1_0_2"/>
<feature type="transmembrane region" description="Helical" evidence="1">
    <location>
        <begin position="79"/>
        <end position="95"/>
    </location>
</feature>
<feature type="transmembrane region" description="Helical" evidence="1">
    <location>
        <begin position="107"/>
        <end position="125"/>
    </location>
</feature>
<feature type="transmembrane region" description="Helical" evidence="1">
    <location>
        <begin position="132"/>
        <end position="152"/>
    </location>
</feature>
<dbReference type="PATRIC" id="fig|178306.9.peg.1492"/>
<keyword evidence="1" id="KW-0812">Transmembrane</keyword>
<evidence type="ECO:0000256" key="1">
    <source>
        <dbReference type="SAM" id="Phobius"/>
    </source>
</evidence>
<feature type="transmembrane region" description="Helical" evidence="1">
    <location>
        <begin position="208"/>
        <end position="230"/>
    </location>
</feature>
<dbReference type="EMBL" id="AE009441">
    <property type="protein sequence ID" value="AAL63887.1"/>
    <property type="molecule type" value="Genomic_DNA"/>
</dbReference>
<dbReference type="InParanoid" id="Q8ZW17"/>
<keyword evidence="3" id="KW-1185">Reference proteome</keyword>